<dbReference type="InterPro" id="IPR027417">
    <property type="entry name" value="P-loop_NTPase"/>
</dbReference>
<dbReference type="Pfam" id="PF00004">
    <property type="entry name" value="AAA"/>
    <property type="match status" value="1"/>
</dbReference>
<keyword evidence="2" id="KW-0067">ATP-binding</keyword>
<dbReference type="Gene3D" id="1.10.8.60">
    <property type="match status" value="1"/>
</dbReference>
<evidence type="ECO:0000256" key="4">
    <source>
        <dbReference type="ARBA" id="ARBA00040480"/>
    </source>
</evidence>
<keyword evidence="1" id="KW-0547">Nucleotide-binding</keyword>
<dbReference type="SMART" id="SM00382">
    <property type="entry name" value="AAA"/>
    <property type="match status" value="1"/>
</dbReference>
<dbReference type="EMBL" id="JAVREV010000013">
    <property type="protein sequence ID" value="MDT0445439.1"/>
    <property type="molecule type" value="Genomic_DNA"/>
</dbReference>
<dbReference type="InterPro" id="IPR003959">
    <property type="entry name" value="ATPase_AAA_core"/>
</dbReference>
<comment type="similarity">
    <text evidence="3">Belongs to the AAA ATPase family. Highly divergent.</text>
</comment>
<comment type="caution">
    <text evidence="6">The sequence shown here is derived from an EMBL/GenBank/DDBJ whole genome shotgun (WGS) entry which is preliminary data.</text>
</comment>
<feature type="domain" description="AAA+ ATPase" evidence="5">
    <location>
        <begin position="268"/>
        <end position="401"/>
    </location>
</feature>
<dbReference type="InterPro" id="IPR052381">
    <property type="entry name" value="AAA_domain_protein"/>
</dbReference>
<dbReference type="Gene3D" id="3.40.50.300">
    <property type="entry name" value="P-loop containing nucleotide triphosphate hydrolases"/>
    <property type="match status" value="1"/>
</dbReference>
<evidence type="ECO:0000259" key="5">
    <source>
        <dbReference type="SMART" id="SM00382"/>
    </source>
</evidence>
<evidence type="ECO:0000256" key="1">
    <source>
        <dbReference type="ARBA" id="ARBA00022741"/>
    </source>
</evidence>
<gene>
    <name evidence="6" type="ORF">RM779_22975</name>
</gene>
<accession>A0ABU2SC76</accession>
<evidence type="ECO:0000256" key="3">
    <source>
        <dbReference type="ARBA" id="ARBA00038088"/>
    </source>
</evidence>
<dbReference type="Proteomes" id="UP001183615">
    <property type="component" value="Unassembled WGS sequence"/>
</dbReference>
<proteinExistence type="inferred from homology"/>
<keyword evidence="7" id="KW-1185">Reference proteome</keyword>
<evidence type="ECO:0000313" key="6">
    <source>
        <dbReference type="EMBL" id="MDT0445439.1"/>
    </source>
</evidence>
<evidence type="ECO:0000313" key="7">
    <source>
        <dbReference type="Proteomes" id="UP001183615"/>
    </source>
</evidence>
<evidence type="ECO:0000256" key="2">
    <source>
        <dbReference type="ARBA" id="ARBA00022840"/>
    </source>
</evidence>
<dbReference type="SUPFAM" id="SSF52540">
    <property type="entry name" value="P-loop containing nucleoside triphosphate hydrolases"/>
    <property type="match status" value="1"/>
</dbReference>
<dbReference type="PANTHER" id="PTHR42960">
    <property type="entry name" value="YCF46 PROTEIN"/>
    <property type="match status" value="1"/>
</dbReference>
<dbReference type="InterPro" id="IPR003593">
    <property type="entry name" value="AAA+_ATPase"/>
</dbReference>
<reference evidence="7" key="1">
    <citation type="submission" date="2023-07" db="EMBL/GenBank/DDBJ databases">
        <title>30 novel species of actinomycetes from the DSMZ collection.</title>
        <authorList>
            <person name="Nouioui I."/>
        </authorList>
    </citation>
    <scope>NUCLEOTIDE SEQUENCE [LARGE SCALE GENOMIC DNA]</scope>
    <source>
        <strain evidence="7">DSM 41886</strain>
    </source>
</reference>
<dbReference type="PANTHER" id="PTHR42960:SF1">
    <property type="entry name" value="YCF46 PROTEIN"/>
    <property type="match status" value="1"/>
</dbReference>
<dbReference type="RefSeq" id="WP_311619643.1">
    <property type="nucleotide sequence ID" value="NZ_JAVREV010000013.1"/>
</dbReference>
<organism evidence="6 7">
    <name type="scientific">Streptomyces johnsoniae</name>
    <dbReference type="NCBI Taxonomy" id="3075532"/>
    <lineage>
        <taxon>Bacteria</taxon>
        <taxon>Bacillati</taxon>
        <taxon>Actinomycetota</taxon>
        <taxon>Actinomycetes</taxon>
        <taxon>Kitasatosporales</taxon>
        <taxon>Streptomycetaceae</taxon>
        <taxon>Streptomyces</taxon>
    </lineage>
</organism>
<name>A0ABU2SC76_9ACTN</name>
<sequence>MTNYAESRRDLDSFLNARVPVIGVRTIEQQRGLRLVREAATDSRRSAMPFWIYTRATGLRDLRSNATVQDDRSLTGAMEFAAAQFTSRQQATLILVDPDDLDHDTQFTRHIAELARLADANAGSIVLITDKPIWSGLQRLGMSIQLDLPDAEEMYGTLGSFLDDHEGVVPIEWDEQDRRRAAEFLRGVTEAEAINLIATIVSKGSVDKSDVLTVARHKDRIFSDLAGLERINLEGNDHQVGGLANLRTWLGRKHDLMHADLRGTGLRPPRGVLLVGVPGCGKSLSAKAIATEWQLPLYRLDMASIHGKFLGESEGRMREALNTADRVAPCILWIDEIEKGLAGRDDLTGVSQRVIGHFLFWLQESTSRAFVVATANEVRSLPPELLRKGRFDELFFVDLPEEQERAEIIELYYRRYVKADPDPEQLARLVDLSEGFAGADIESALHEVGAEVLLGGGAERLRPSFVEDTFANTPPLSRTNPERIEEIRSWGRDRAVPAGRSRGLAAAGAAPPTTRRVVRWAE</sequence>
<protein>
    <recommendedName>
        <fullName evidence="4">Uncharacterized AAA domain-containing protein ycf46</fullName>
    </recommendedName>
</protein>